<accession>A0A6A4KS89</accession>
<protein>
    <submittedName>
        <fullName evidence="1">Uncharacterized protein</fullName>
    </submittedName>
</protein>
<name>A0A6A4KS89_9ERIC</name>
<dbReference type="OrthoDB" id="1064394at2759"/>
<dbReference type="EMBL" id="QEFC01003461">
    <property type="protein sequence ID" value="KAE9448032.1"/>
    <property type="molecule type" value="Genomic_DNA"/>
</dbReference>
<gene>
    <name evidence="1" type="ORF">C3L33_20063</name>
</gene>
<dbReference type="Proteomes" id="UP000428333">
    <property type="component" value="Linkage Group LG12"/>
</dbReference>
<evidence type="ECO:0000313" key="2">
    <source>
        <dbReference type="Proteomes" id="UP000428333"/>
    </source>
</evidence>
<proteinExistence type="predicted"/>
<evidence type="ECO:0000313" key="1">
    <source>
        <dbReference type="EMBL" id="KAE9448032.1"/>
    </source>
</evidence>
<dbReference type="AlphaFoldDB" id="A0A6A4KS89"/>
<feature type="non-terminal residue" evidence="1">
    <location>
        <position position="1"/>
    </location>
</feature>
<reference evidence="1 2" key="1">
    <citation type="journal article" date="2019" name="Genome Biol. Evol.">
        <title>The Rhododendron genome and chromosomal organization provide insight into shared whole-genome duplications across the heath family (Ericaceae).</title>
        <authorList>
            <person name="Soza V.L."/>
            <person name="Lindsley D."/>
            <person name="Waalkes A."/>
            <person name="Ramage E."/>
            <person name="Patwardhan R.P."/>
            <person name="Burton J.N."/>
            <person name="Adey A."/>
            <person name="Kumar A."/>
            <person name="Qiu R."/>
            <person name="Shendure J."/>
            <person name="Hall B."/>
        </authorList>
    </citation>
    <scope>NUCLEOTIDE SEQUENCE [LARGE SCALE GENOMIC DNA]</scope>
    <source>
        <strain evidence="1">RSF 1966-606</strain>
    </source>
</reference>
<sequence length="191" mass="21251">MPSQPEEMDEAVTIHPSCDAYDSPINAMSEKWAYPMDSFQDKKTRIGLRVRLQPSTSAGNQKASWEAQSKQCFVCVSVEDLERDNNPGNRLSRLWSNLLLGESGLGCDPNAGAIDASEDCTILMHKFCKEKPIALEDELQFLFQSNMATGEFAYKPSSGIFPELEGDYHVTLHDEEDAGDDDVDNLELVPN</sequence>
<keyword evidence="2" id="KW-1185">Reference proteome</keyword>
<organism evidence="1 2">
    <name type="scientific">Rhododendron williamsianum</name>
    <dbReference type="NCBI Taxonomy" id="262921"/>
    <lineage>
        <taxon>Eukaryota</taxon>
        <taxon>Viridiplantae</taxon>
        <taxon>Streptophyta</taxon>
        <taxon>Embryophyta</taxon>
        <taxon>Tracheophyta</taxon>
        <taxon>Spermatophyta</taxon>
        <taxon>Magnoliopsida</taxon>
        <taxon>eudicotyledons</taxon>
        <taxon>Gunneridae</taxon>
        <taxon>Pentapetalae</taxon>
        <taxon>asterids</taxon>
        <taxon>Ericales</taxon>
        <taxon>Ericaceae</taxon>
        <taxon>Ericoideae</taxon>
        <taxon>Rhodoreae</taxon>
        <taxon>Rhododendron</taxon>
    </lineage>
</organism>
<comment type="caution">
    <text evidence="1">The sequence shown here is derived from an EMBL/GenBank/DDBJ whole genome shotgun (WGS) entry which is preliminary data.</text>
</comment>